<gene>
    <name evidence="1" type="ORF">IW245_002237</name>
</gene>
<sequence>MSGPLPCWEADTCAVCPAQELGPGKFDVVDRPGPEFAYDPRIGWRVDQAGTAVCVHPFRVGMPPGRYASGGDPLPDLRDPDAADVAVPEAALELPEVLDDLEGWLVASLRVCPEAALMSAVARVERVAGERFAPGEVTKALRRVLSHELARR</sequence>
<evidence type="ECO:0000313" key="1">
    <source>
        <dbReference type="EMBL" id="MBG6136043.1"/>
    </source>
</evidence>
<accession>A0A8J7GH28</accession>
<protein>
    <submittedName>
        <fullName evidence="1">Uncharacterized protein</fullName>
    </submittedName>
</protein>
<name>A0A8J7GH28_9ACTN</name>
<keyword evidence="2" id="KW-1185">Reference proteome</keyword>
<evidence type="ECO:0000313" key="2">
    <source>
        <dbReference type="Proteomes" id="UP000622552"/>
    </source>
</evidence>
<dbReference type="EMBL" id="JADOUF010000001">
    <property type="protein sequence ID" value="MBG6136043.1"/>
    <property type="molecule type" value="Genomic_DNA"/>
</dbReference>
<dbReference type="Proteomes" id="UP000622552">
    <property type="component" value="Unassembled WGS sequence"/>
</dbReference>
<proteinExistence type="predicted"/>
<dbReference type="AlphaFoldDB" id="A0A8J7GH28"/>
<dbReference type="RefSeq" id="WP_197003083.1">
    <property type="nucleotide sequence ID" value="NZ_BONS01000001.1"/>
</dbReference>
<organism evidence="1 2">
    <name type="scientific">Longispora fulva</name>
    <dbReference type="NCBI Taxonomy" id="619741"/>
    <lineage>
        <taxon>Bacteria</taxon>
        <taxon>Bacillati</taxon>
        <taxon>Actinomycetota</taxon>
        <taxon>Actinomycetes</taxon>
        <taxon>Micromonosporales</taxon>
        <taxon>Micromonosporaceae</taxon>
        <taxon>Longispora</taxon>
    </lineage>
</organism>
<reference evidence="1" key="1">
    <citation type="submission" date="2020-11" db="EMBL/GenBank/DDBJ databases">
        <title>Sequencing the genomes of 1000 actinobacteria strains.</title>
        <authorList>
            <person name="Klenk H.-P."/>
        </authorList>
    </citation>
    <scope>NUCLEOTIDE SEQUENCE</scope>
    <source>
        <strain evidence="1">DSM 45356</strain>
    </source>
</reference>
<comment type="caution">
    <text evidence="1">The sequence shown here is derived from an EMBL/GenBank/DDBJ whole genome shotgun (WGS) entry which is preliminary data.</text>
</comment>